<feature type="transmembrane region" description="Helical" evidence="1">
    <location>
        <begin position="49"/>
        <end position="66"/>
    </location>
</feature>
<keyword evidence="1" id="KW-1133">Transmembrane helix</keyword>
<keyword evidence="1" id="KW-0472">Membrane</keyword>
<dbReference type="EMBL" id="JBHSWE010000001">
    <property type="protein sequence ID" value="MFC6673690.1"/>
    <property type="molecule type" value="Genomic_DNA"/>
</dbReference>
<proteinExistence type="predicted"/>
<feature type="transmembrane region" description="Helical" evidence="1">
    <location>
        <begin position="78"/>
        <end position="97"/>
    </location>
</feature>
<dbReference type="Proteomes" id="UP001596422">
    <property type="component" value="Unassembled WGS sequence"/>
</dbReference>
<organism evidence="2 3">
    <name type="scientific">Marinobacterium aestuariivivens</name>
    <dbReference type="NCBI Taxonomy" id="1698799"/>
    <lineage>
        <taxon>Bacteria</taxon>
        <taxon>Pseudomonadati</taxon>
        <taxon>Pseudomonadota</taxon>
        <taxon>Gammaproteobacteria</taxon>
        <taxon>Oceanospirillales</taxon>
        <taxon>Oceanospirillaceae</taxon>
        <taxon>Marinobacterium</taxon>
    </lineage>
</organism>
<comment type="caution">
    <text evidence="2">The sequence shown here is derived from an EMBL/GenBank/DDBJ whole genome shotgun (WGS) entry which is preliminary data.</text>
</comment>
<dbReference type="RefSeq" id="WP_379912281.1">
    <property type="nucleotide sequence ID" value="NZ_JBHSWE010000001.1"/>
</dbReference>
<gene>
    <name evidence="2" type="ORF">ACFQDL_29080</name>
</gene>
<keyword evidence="3" id="KW-1185">Reference proteome</keyword>
<protein>
    <submittedName>
        <fullName evidence="2">Uncharacterized protein</fullName>
    </submittedName>
</protein>
<keyword evidence="1" id="KW-0812">Transmembrane</keyword>
<sequence length="160" mass="17160">MSSGTITGSGFAGFAAFALVTGAICHQSLGEEVFVAVFVEDLRLVADMALKMLAAVMLAGLVWVPLPRDSFTRLVGRNSGLLGLLIATVAGVVTPGGRPRPICCRLWSVPRAATVACQGHRNYRARPVRGGKYSFLYDLRRIAVTDKYSFHHLSADPQLA</sequence>
<evidence type="ECO:0000313" key="3">
    <source>
        <dbReference type="Proteomes" id="UP001596422"/>
    </source>
</evidence>
<name>A0ABW2A8J9_9GAMM</name>
<accession>A0ABW2A8J9</accession>
<reference evidence="3" key="1">
    <citation type="journal article" date="2019" name="Int. J. Syst. Evol. Microbiol.">
        <title>The Global Catalogue of Microorganisms (GCM) 10K type strain sequencing project: providing services to taxonomists for standard genome sequencing and annotation.</title>
        <authorList>
            <consortium name="The Broad Institute Genomics Platform"/>
            <consortium name="The Broad Institute Genome Sequencing Center for Infectious Disease"/>
            <person name="Wu L."/>
            <person name="Ma J."/>
        </authorList>
    </citation>
    <scope>NUCLEOTIDE SEQUENCE [LARGE SCALE GENOMIC DNA]</scope>
    <source>
        <strain evidence="3">NBRC 111756</strain>
    </source>
</reference>
<evidence type="ECO:0000256" key="1">
    <source>
        <dbReference type="SAM" id="Phobius"/>
    </source>
</evidence>
<evidence type="ECO:0000313" key="2">
    <source>
        <dbReference type="EMBL" id="MFC6673690.1"/>
    </source>
</evidence>